<gene>
    <name evidence="1" type="primary">prdD</name>
    <name evidence="1" type="ORF">FDF74_02285</name>
</gene>
<dbReference type="NCBIfam" id="TIGR04482">
    <property type="entry name" value="D_pro_red_PrdD"/>
    <property type="match status" value="1"/>
</dbReference>
<dbReference type="EMBL" id="SXDP01000001">
    <property type="protein sequence ID" value="NEZ46038.1"/>
    <property type="molecule type" value="Genomic_DNA"/>
</dbReference>
<dbReference type="Proteomes" id="UP000473885">
    <property type="component" value="Unassembled WGS sequence"/>
</dbReference>
<dbReference type="InterPro" id="IPR031000">
    <property type="entry name" value="D_pro_red_PrdD"/>
</dbReference>
<name>A0A6M0RA05_9CLOT</name>
<protein>
    <submittedName>
        <fullName evidence="1">Proline reductase cluster protein PrdD</fullName>
    </submittedName>
</protein>
<dbReference type="Pfam" id="PF09338">
    <property type="entry name" value="Gly_reductase"/>
    <property type="match status" value="1"/>
</dbReference>
<accession>A0A6M0RA05</accession>
<comment type="caution">
    <text evidence="1">The sequence shown here is derived from an EMBL/GenBank/DDBJ whole genome shotgun (WGS) entry which is preliminary data.</text>
</comment>
<organism evidence="1 2">
    <name type="scientific">Clostridium niameyense</name>
    <dbReference type="NCBI Taxonomy" id="1622073"/>
    <lineage>
        <taxon>Bacteria</taxon>
        <taxon>Bacillati</taxon>
        <taxon>Bacillota</taxon>
        <taxon>Clostridia</taxon>
        <taxon>Eubacteriales</taxon>
        <taxon>Clostridiaceae</taxon>
        <taxon>Clostridium</taxon>
    </lineage>
</organism>
<dbReference type="OrthoDB" id="3651437at2"/>
<dbReference type="AlphaFoldDB" id="A0A6M0RA05"/>
<dbReference type="RefSeq" id="WP_050607152.1">
    <property type="nucleotide sequence ID" value="NZ_CABKUB010000006.1"/>
</dbReference>
<proteinExistence type="predicted"/>
<evidence type="ECO:0000313" key="2">
    <source>
        <dbReference type="Proteomes" id="UP000473885"/>
    </source>
</evidence>
<reference evidence="1 2" key="1">
    <citation type="submission" date="2019-04" db="EMBL/GenBank/DDBJ databases">
        <title>Genome sequencing of Clostridium botulinum Groups I-IV and Clostridium butyricum.</title>
        <authorList>
            <person name="Brunt J."/>
            <person name="Van Vliet A.H.M."/>
            <person name="Stringer S.C."/>
            <person name="Carter A.T."/>
            <person name="Peck M.W."/>
        </authorList>
    </citation>
    <scope>NUCLEOTIDE SEQUENCE [LARGE SCALE GENOMIC DNA]</scope>
    <source>
        <strain evidence="1 2">IFR 18/094</strain>
    </source>
</reference>
<sequence length="258" mass="28782">MEQEIKLRRLVIKTFHITKVKFAEKTYIEDGVLYIRNNILDNILSHEDMEGANLIEKIDLNIINPNERHKFVNSIMDFFPVATKVLGSLGEGITHVLTGVQVMLTGVEKGGIQVAEFGSSEGILDEQVVFGRRGTPAEEDIIIHIDVTLKDGQATNRPGPMAAHRVSDLIIQEVRNYLKRINGRDCSEKYEYFDKIKPGKRKVVIVKQVAGQGCMYDTGLFPNEPCGLVGGKSIIDMGNVPMVVSPNEFRDGVLRAMN</sequence>
<dbReference type="GO" id="GO:0050485">
    <property type="term" value="F:oxidoreductase activity, acting on X-H and Y-H to form an X-Y bond, with a disulfide as acceptor"/>
    <property type="evidence" value="ECO:0007669"/>
    <property type="project" value="InterPro"/>
</dbReference>
<evidence type="ECO:0000313" key="1">
    <source>
        <dbReference type="EMBL" id="NEZ46038.1"/>
    </source>
</evidence>
<dbReference type="InterPro" id="IPR015417">
    <property type="entry name" value="Gly_reductase_pB_sua/b"/>
</dbReference>
<keyword evidence="2" id="KW-1185">Reference proteome</keyword>